<dbReference type="PANTHER" id="PTHR43031:SF1">
    <property type="entry name" value="PYRIDINE NUCLEOTIDE-DISULPHIDE OXIDOREDUCTASE"/>
    <property type="match status" value="1"/>
</dbReference>
<proteinExistence type="predicted"/>
<keyword evidence="2" id="KW-0808">Transferase</keyword>
<dbReference type="GO" id="GO:0016740">
    <property type="term" value="F:transferase activity"/>
    <property type="evidence" value="ECO:0007669"/>
    <property type="project" value="UniProtKB-KW"/>
</dbReference>
<name>A0A841ENF1_9BACT</name>
<evidence type="ECO:0000313" key="2">
    <source>
        <dbReference type="EMBL" id="MBB6004436.1"/>
    </source>
</evidence>
<dbReference type="SUPFAM" id="SSF52821">
    <property type="entry name" value="Rhodanese/Cell cycle control phosphatase"/>
    <property type="match status" value="1"/>
</dbReference>
<dbReference type="InterPro" id="IPR036873">
    <property type="entry name" value="Rhodanese-like_dom_sf"/>
</dbReference>
<dbReference type="InterPro" id="IPR001763">
    <property type="entry name" value="Rhodanese-like_dom"/>
</dbReference>
<dbReference type="PROSITE" id="PS50206">
    <property type="entry name" value="RHODANESE_3"/>
    <property type="match status" value="1"/>
</dbReference>
<dbReference type="SMART" id="SM00450">
    <property type="entry name" value="RHOD"/>
    <property type="match status" value="1"/>
</dbReference>
<gene>
    <name evidence="2" type="ORF">HNP25_003099</name>
</gene>
<dbReference type="PANTHER" id="PTHR43031">
    <property type="entry name" value="FAD-DEPENDENT OXIDOREDUCTASE"/>
    <property type="match status" value="1"/>
</dbReference>
<dbReference type="Gene3D" id="3.40.250.10">
    <property type="entry name" value="Rhodanese-like domain"/>
    <property type="match status" value="1"/>
</dbReference>
<sequence>MMKIFDFFNVKKSYENVSADTFKKLFNEHPKAVILDVRTNEEFKQGAIKGAINLDLIGGTFKQEIVKMDKAKTYFVYCRSGNRSGQACKMMGDLDFKNLYNLSGGIMSSTF</sequence>
<organism evidence="2 3">
    <name type="scientific">Arcicella rosea</name>
    <dbReference type="NCBI Taxonomy" id="502909"/>
    <lineage>
        <taxon>Bacteria</taxon>
        <taxon>Pseudomonadati</taxon>
        <taxon>Bacteroidota</taxon>
        <taxon>Cytophagia</taxon>
        <taxon>Cytophagales</taxon>
        <taxon>Flectobacillaceae</taxon>
        <taxon>Arcicella</taxon>
    </lineage>
</organism>
<dbReference type="CDD" id="cd00158">
    <property type="entry name" value="RHOD"/>
    <property type="match status" value="1"/>
</dbReference>
<dbReference type="Proteomes" id="UP000524404">
    <property type="component" value="Unassembled WGS sequence"/>
</dbReference>
<dbReference type="InterPro" id="IPR050229">
    <property type="entry name" value="GlpE_sulfurtransferase"/>
</dbReference>
<accession>A0A841ENF1</accession>
<evidence type="ECO:0000259" key="1">
    <source>
        <dbReference type="PROSITE" id="PS50206"/>
    </source>
</evidence>
<keyword evidence="3" id="KW-1185">Reference proteome</keyword>
<protein>
    <submittedName>
        <fullName evidence="2">Rhodanese-related sulfurtransferase</fullName>
    </submittedName>
</protein>
<comment type="caution">
    <text evidence="2">The sequence shown here is derived from an EMBL/GenBank/DDBJ whole genome shotgun (WGS) entry which is preliminary data.</text>
</comment>
<feature type="domain" description="Rhodanese" evidence="1">
    <location>
        <begin position="28"/>
        <end position="108"/>
    </location>
</feature>
<dbReference type="AlphaFoldDB" id="A0A841ENF1"/>
<evidence type="ECO:0000313" key="3">
    <source>
        <dbReference type="Proteomes" id="UP000524404"/>
    </source>
</evidence>
<dbReference type="Pfam" id="PF00581">
    <property type="entry name" value="Rhodanese"/>
    <property type="match status" value="1"/>
</dbReference>
<dbReference type="RefSeq" id="WP_229202882.1">
    <property type="nucleotide sequence ID" value="NZ_JACHKT010000023.1"/>
</dbReference>
<dbReference type="EMBL" id="JACHKT010000023">
    <property type="protein sequence ID" value="MBB6004436.1"/>
    <property type="molecule type" value="Genomic_DNA"/>
</dbReference>
<reference evidence="2 3" key="1">
    <citation type="submission" date="2020-08" db="EMBL/GenBank/DDBJ databases">
        <title>Functional genomics of gut bacteria from endangered species of beetles.</title>
        <authorList>
            <person name="Carlos-Shanley C."/>
        </authorList>
    </citation>
    <scope>NUCLEOTIDE SEQUENCE [LARGE SCALE GENOMIC DNA]</scope>
    <source>
        <strain evidence="2 3">S00070</strain>
    </source>
</reference>